<keyword evidence="5" id="KW-0238">DNA-binding</keyword>
<dbReference type="Gene3D" id="1.10.10.10">
    <property type="entry name" value="Winged helix-like DNA-binding domain superfamily/Winged helix DNA-binding domain"/>
    <property type="match status" value="1"/>
</dbReference>
<dbReference type="InterPro" id="IPR013324">
    <property type="entry name" value="RNA_pol_sigma_r3/r4-like"/>
</dbReference>
<dbReference type="InterPro" id="IPR036388">
    <property type="entry name" value="WH-like_DNA-bd_sf"/>
</dbReference>
<evidence type="ECO:0000313" key="6">
    <source>
        <dbReference type="Proteomes" id="UP001597221"/>
    </source>
</evidence>
<dbReference type="NCBIfam" id="NF001070">
    <property type="entry name" value="PRK00118.1-6"/>
    <property type="match status" value="1"/>
</dbReference>
<sequence length="105" mass="12909">MLEKTMRINFLFDFYQDLLTEKQQKYMKMYYLEDLSLSEISEEFSVSRQAVYDNIKRTESMLESYEDKLNLYEKFTRRQEIIEELEKNAPNKEIKQLLNKLKELD</sequence>
<dbReference type="PANTHER" id="PTHR40083:SF1">
    <property type="entry name" value="UPF0122 PROTEIN YLXM"/>
    <property type="match status" value="1"/>
</dbReference>
<dbReference type="NCBIfam" id="NF001068">
    <property type="entry name" value="PRK00118.1-4"/>
    <property type="match status" value="1"/>
</dbReference>
<evidence type="ECO:0000313" key="5">
    <source>
        <dbReference type="EMBL" id="MFD1607663.1"/>
    </source>
</evidence>
<gene>
    <name evidence="5" type="ORF">ACFSBH_08360</name>
</gene>
<keyword evidence="6" id="KW-1185">Reference proteome</keyword>
<dbReference type="NCBIfam" id="NF045758">
    <property type="entry name" value="YlxM"/>
    <property type="match status" value="1"/>
</dbReference>
<reference evidence="6" key="1">
    <citation type="journal article" date="2019" name="Int. J. Syst. Evol. Microbiol.">
        <title>The Global Catalogue of Microorganisms (GCM) 10K type strain sequencing project: providing services to taxonomists for standard genome sequencing and annotation.</title>
        <authorList>
            <consortium name="The Broad Institute Genomics Platform"/>
            <consortium name="The Broad Institute Genome Sequencing Center for Infectious Disease"/>
            <person name="Wu L."/>
            <person name="Ma J."/>
        </authorList>
    </citation>
    <scope>NUCLEOTIDE SEQUENCE [LARGE SCALE GENOMIC DNA]</scope>
    <source>
        <strain evidence="6">CGMCC 1.12376</strain>
    </source>
</reference>
<dbReference type="InterPro" id="IPR007394">
    <property type="entry name" value="UPF0122"/>
</dbReference>
<evidence type="ECO:0000256" key="2">
    <source>
        <dbReference type="ARBA" id="ARBA00024764"/>
    </source>
</evidence>
<accession>A0ABW4HPX8</accession>
<dbReference type="Proteomes" id="UP001597221">
    <property type="component" value="Unassembled WGS sequence"/>
</dbReference>
<protein>
    <recommendedName>
        <fullName evidence="3">UPF0122 protein ACFSBH_08360</fullName>
    </recommendedName>
</protein>
<dbReference type="InterPro" id="IPR054831">
    <property type="entry name" value="UPF0122_fam_protein"/>
</dbReference>
<evidence type="ECO:0000256" key="3">
    <source>
        <dbReference type="HAMAP-Rule" id="MF_00245"/>
    </source>
</evidence>
<dbReference type="HAMAP" id="MF_00245">
    <property type="entry name" value="UPF0122"/>
    <property type="match status" value="1"/>
</dbReference>
<organism evidence="5 6">
    <name type="scientific">Oceanobacillus luteolus</name>
    <dbReference type="NCBI Taxonomy" id="1274358"/>
    <lineage>
        <taxon>Bacteria</taxon>
        <taxon>Bacillati</taxon>
        <taxon>Bacillota</taxon>
        <taxon>Bacilli</taxon>
        <taxon>Bacillales</taxon>
        <taxon>Bacillaceae</taxon>
        <taxon>Oceanobacillus</taxon>
    </lineage>
</organism>
<comment type="caution">
    <text evidence="5">The sequence shown here is derived from an EMBL/GenBank/DDBJ whole genome shotgun (WGS) entry which is preliminary data.</text>
</comment>
<evidence type="ECO:0000256" key="1">
    <source>
        <dbReference type="ARBA" id="ARBA00008720"/>
    </source>
</evidence>
<name>A0ABW4HPX8_9BACI</name>
<dbReference type="EMBL" id="JBHUDE010000040">
    <property type="protein sequence ID" value="MFD1607663.1"/>
    <property type="molecule type" value="Genomic_DNA"/>
</dbReference>
<dbReference type="Pfam" id="PF04297">
    <property type="entry name" value="UPF0122"/>
    <property type="match status" value="1"/>
</dbReference>
<dbReference type="RefSeq" id="WP_251510827.1">
    <property type="nucleotide sequence ID" value="NZ_JAMBON010000001.1"/>
</dbReference>
<dbReference type="PANTHER" id="PTHR40083">
    <property type="entry name" value="UPF0122 PROTEIN CBO2450/CLC_2298"/>
    <property type="match status" value="1"/>
</dbReference>
<dbReference type="SUPFAM" id="SSF88659">
    <property type="entry name" value="Sigma3 and sigma4 domains of RNA polymerase sigma factors"/>
    <property type="match status" value="1"/>
</dbReference>
<proteinExistence type="inferred from homology"/>
<evidence type="ECO:0000256" key="4">
    <source>
        <dbReference type="SAM" id="Coils"/>
    </source>
</evidence>
<feature type="coiled-coil region" evidence="4">
    <location>
        <begin position="48"/>
        <end position="75"/>
    </location>
</feature>
<keyword evidence="4" id="KW-0175">Coiled coil</keyword>
<comment type="similarity">
    <text evidence="1 3">Belongs to the UPF0122 family.</text>
</comment>
<comment type="function">
    <text evidence="2 3">Might take part in the signal recognition particle (SRP) pathway. This is inferred from the conservation of its genetic proximity to ftsY/ffh. May be a regulatory protein.</text>
</comment>
<dbReference type="GO" id="GO:0003677">
    <property type="term" value="F:DNA binding"/>
    <property type="evidence" value="ECO:0007669"/>
    <property type="project" value="UniProtKB-KW"/>
</dbReference>